<proteinExistence type="inferred from homology"/>
<dbReference type="OrthoDB" id="5294615at2"/>
<dbReference type="STRING" id="1604334.SAMN05421546_2308"/>
<dbReference type="SUPFAM" id="SSF55248">
    <property type="entry name" value="PCD-like"/>
    <property type="match status" value="1"/>
</dbReference>
<dbReference type="HAMAP" id="MF_00434">
    <property type="entry name" value="Pterin_4_alpha"/>
    <property type="match status" value="1"/>
</dbReference>
<dbReference type="RefSeq" id="WP_076588315.1">
    <property type="nucleotide sequence ID" value="NZ_FTLW01000005.1"/>
</dbReference>
<evidence type="ECO:0000313" key="5">
    <source>
        <dbReference type="EMBL" id="SIR04421.1"/>
    </source>
</evidence>
<comment type="similarity">
    <text evidence="2 4">Belongs to the pterin-4-alpha-carbinolamine dehydratase family.</text>
</comment>
<dbReference type="EC" id="4.2.1.96" evidence="4"/>
<name>A0A1N6XQF7_9GAMM</name>
<dbReference type="Proteomes" id="UP000241788">
    <property type="component" value="Unassembled WGS sequence"/>
</dbReference>
<dbReference type="Pfam" id="PF01329">
    <property type="entry name" value="Pterin_4a"/>
    <property type="match status" value="1"/>
</dbReference>
<dbReference type="Gene3D" id="3.30.1360.20">
    <property type="entry name" value="Transcriptional coactivator/pterin dehydratase"/>
    <property type="match status" value="1"/>
</dbReference>
<dbReference type="CDD" id="cd00913">
    <property type="entry name" value="PCD_DCoH_subfamily_a"/>
    <property type="match status" value="1"/>
</dbReference>
<gene>
    <name evidence="5" type="ORF">SAMN05421546_2308</name>
</gene>
<evidence type="ECO:0000256" key="4">
    <source>
        <dbReference type="HAMAP-Rule" id="MF_00434"/>
    </source>
</evidence>
<dbReference type="GO" id="GO:0006729">
    <property type="term" value="P:tetrahydrobiopterin biosynthetic process"/>
    <property type="evidence" value="ECO:0007669"/>
    <property type="project" value="InterPro"/>
</dbReference>
<dbReference type="AlphaFoldDB" id="A0A1N6XQF7"/>
<dbReference type="EMBL" id="FTLW01000005">
    <property type="protein sequence ID" value="SIR04421.1"/>
    <property type="molecule type" value="Genomic_DNA"/>
</dbReference>
<dbReference type="InterPro" id="IPR036428">
    <property type="entry name" value="PCD_sf"/>
</dbReference>
<comment type="catalytic activity">
    <reaction evidence="1 4">
        <text>(4aS,6R)-4a-hydroxy-L-erythro-5,6,7,8-tetrahydrobiopterin = (6R)-L-erythro-6,7-dihydrobiopterin + H2O</text>
        <dbReference type="Rhea" id="RHEA:11920"/>
        <dbReference type="ChEBI" id="CHEBI:15377"/>
        <dbReference type="ChEBI" id="CHEBI:15642"/>
        <dbReference type="ChEBI" id="CHEBI:43120"/>
        <dbReference type="EC" id="4.2.1.96"/>
    </reaction>
</comment>
<dbReference type="GO" id="GO:0008124">
    <property type="term" value="F:4-alpha-hydroxytetrahydrobiopterin dehydratase activity"/>
    <property type="evidence" value="ECO:0007669"/>
    <property type="project" value="UniProtKB-UniRule"/>
</dbReference>
<keyword evidence="6" id="KW-1185">Reference proteome</keyword>
<organism evidence="5 6">
    <name type="scientific">Solilutibacter tolerans</name>
    <dbReference type="NCBI Taxonomy" id="1604334"/>
    <lineage>
        <taxon>Bacteria</taxon>
        <taxon>Pseudomonadati</taxon>
        <taxon>Pseudomonadota</taxon>
        <taxon>Gammaproteobacteria</taxon>
        <taxon>Lysobacterales</taxon>
        <taxon>Lysobacteraceae</taxon>
        <taxon>Solilutibacter</taxon>
    </lineage>
</organism>
<evidence type="ECO:0000256" key="3">
    <source>
        <dbReference type="ARBA" id="ARBA00023239"/>
    </source>
</evidence>
<accession>A0A1N6XQF7</accession>
<dbReference type="PANTHER" id="PTHR12599:SF0">
    <property type="entry name" value="PTERIN-4-ALPHA-CARBINOLAMINE DEHYDRATASE"/>
    <property type="match status" value="1"/>
</dbReference>
<dbReference type="InterPro" id="IPR001533">
    <property type="entry name" value="Pterin_deHydtase"/>
</dbReference>
<protein>
    <recommendedName>
        <fullName evidence="4">Putative pterin-4-alpha-carbinolamine dehydratase</fullName>
        <shortName evidence="4">PHS</shortName>
        <ecNumber evidence="4">4.2.1.96</ecNumber>
    </recommendedName>
    <alternativeName>
        <fullName evidence="4">4-alpha-hydroxy-tetrahydropterin dehydratase</fullName>
    </alternativeName>
    <alternativeName>
        <fullName evidence="4">Pterin carbinolamine dehydratase</fullName>
        <shortName evidence="4">PCD</shortName>
    </alternativeName>
</protein>
<evidence type="ECO:0000256" key="2">
    <source>
        <dbReference type="ARBA" id="ARBA00006472"/>
    </source>
</evidence>
<keyword evidence="3 4" id="KW-0456">Lyase</keyword>
<evidence type="ECO:0000256" key="1">
    <source>
        <dbReference type="ARBA" id="ARBA00001554"/>
    </source>
</evidence>
<dbReference type="NCBIfam" id="NF002019">
    <property type="entry name" value="PRK00823.1-4"/>
    <property type="match status" value="1"/>
</dbReference>
<reference evidence="6" key="1">
    <citation type="submission" date="2017-01" db="EMBL/GenBank/DDBJ databases">
        <authorList>
            <person name="Varghese N."/>
            <person name="Submissions S."/>
        </authorList>
    </citation>
    <scope>NUCLEOTIDE SEQUENCE [LARGE SCALE GENOMIC DNA]</scope>
    <source>
        <strain evidence="6">UM1</strain>
    </source>
</reference>
<evidence type="ECO:0000313" key="6">
    <source>
        <dbReference type="Proteomes" id="UP000241788"/>
    </source>
</evidence>
<dbReference type="PANTHER" id="PTHR12599">
    <property type="entry name" value="PTERIN-4-ALPHA-CARBINOLAMINE DEHYDRATASE"/>
    <property type="match status" value="1"/>
</dbReference>
<sequence>MSDLVPLADAHCSPKRGQEHRLTEASLRELLPQVAGWELVEDGLALSKTFRFSDYYRTMSFVNALAHMANGEDHHPDLSVHYDRCVVRWSTHDVGGLSENDFICAAKTERLAG</sequence>